<feature type="transmembrane region" description="Helical" evidence="1">
    <location>
        <begin position="40"/>
        <end position="65"/>
    </location>
</feature>
<organism evidence="3 4">
    <name type="scientific">Candidatus Fimimonas merdipullorum</name>
    <dbReference type="NCBI Taxonomy" id="2840822"/>
    <lineage>
        <taxon>Bacteria</taxon>
        <taxon>Pseudomonadati</taxon>
        <taxon>Myxococcota</taxon>
        <taxon>Myxococcia</taxon>
        <taxon>Myxococcales</taxon>
        <taxon>Cystobacterineae</taxon>
        <taxon>Myxococcaceae</taxon>
        <taxon>Myxococcaceae incertae sedis</taxon>
        <taxon>Candidatus Fimimonas</taxon>
    </lineage>
</organism>
<evidence type="ECO:0000313" key="4">
    <source>
        <dbReference type="Proteomes" id="UP000886852"/>
    </source>
</evidence>
<dbReference type="AlphaFoldDB" id="A0A9D1MW19"/>
<dbReference type="Proteomes" id="UP000886852">
    <property type="component" value="Unassembled WGS sequence"/>
</dbReference>
<evidence type="ECO:0000256" key="1">
    <source>
        <dbReference type="SAM" id="Phobius"/>
    </source>
</evidence>
<dbReference type="Pfam" id="PF13240">
    <property type="entry name" value="Zn_Ribbon_1"/>
    <property type="match status" value="1"/>
</dbReference>
<evidence type="ECO:0000313" key="3">
    <source>
        <dbReference type="EMBL" id="HIU90554.1"/>
    </source>
</evidence>
<gene>
    <name evidence="3" type="ORF">IAC72_00870</name>
</gene>
<protein>
    <submittedName>
        <fullName evidence="3">Zinc ribbon domain-containing protein</fullName>
    </submittedName>
</protein>
<keyword evidence="1" id="KW-0472">Membrane</keyword>
<dbReference type="EMBL" id="DVOC01000017">
    <property type="protein sequence ID" value="HIU90554.1"/>
    <property type="molecule type" value="Genomic_DNA"/>
</dbReference>
<sequence length="165" mass="18173">MKYCSHCGAQIDDKAVICIKCGCACTAAPVESDKNETNQVLGTIAMILMIISCGTVLLSAIYVPITMAISKTVVWYQILEMDQTGTVDLNQFNAVYTIVTILSFFLCLLPLAWRIPMTVSVSKKTRKQQPVSVGMKVCTLIFVNLIAGILLLCMNNKEETNEILR</sequence>
<comment type="caution">
    <text evidence="3">The sequence shown here is derived from an EMBL/GenBank/DDBJ whole genome shotgun (WGS) entry which is preliminary data.</text>
</comment>
<keyword evidence="1" id="KW-0812">Transmembrane</keyword>
<reference evidence="3" key="1">
    <citation type="submission" date="2020-10" db="EMBL/GenBank/DDBJ databases">
        <authorList>
            <person name="Gilroy R."/>
        </authorList>
    </citation>
    <scope>NUCLEOTIDE SEQUENCE</scope>
    <source>
        <strain evidence="3">ChiHjej12B11-7776</strain>
    </source>
</reference>
<reference evidence="3" key="2">
    <citation type="journal article" date="2021" name="PeerJ">
        <title>Extensive microbial diversity within the chicken gut microbiome revealed by metagenomics and culture.</title>
        <authorList>
            <person name="Gilroy R."/>
            <person name="Ravi A."/>
            <person name="Getino M."/>
            <person name="Pursley I."/>
            <person name="Horton D.L."/>
            <person name="Alikhan N.F."/>
            <person name="Baker D."/>
            <person name="Gharbi K."/>
            <person name="Hall N."/>
            <person name="Watson M."/>
            <person name="Adriaenssens E.M."/>
            <person name="Foster-Nyarko E."/>
            <person name="Jarju S."/>
            <person name="Secka A."/>
            <person name="Antonio M."/>
            <person name="Oren A."/>
            <person name="Chaudhuri R.R."/>
            <person name="La Ragione R."/>
            <person name="Hildebrand F."/>
            <person name="Pallen M.J."/>
        </authorList>
    </citation>
    <scope>NUCLEOTIDE SEQUENCE</scope>
    <source>
        <strain evidence="3">ChiHjej12B11-7776</strain>
    </source>
</reference>
<accession>A0A9D1MW19</accession>
<feature type="domain" description="Zinc-ribbon" evidence="2">
    <location>
        <begin position="3"/>
        <end position="23"/>
    </location>
</feature>
<feature type="transmembrane region" description="Helical" evidence="1">
    <location>
        <begin position="133"/>
        <end position="152"/>
    </location>
</feature>
<dbReference type="InterPro" id="IPR026870">
    <property type="entry name" value="Zinc_ribbon_dom"/>
</dbReference>
<evidence type="ECO:0000259" key="2">
    <source>
        <dbReference type="Pfam" id="PF13240"/>
    </source>
</evidence>
<feature type="transmembrane region" description="Helical" evidence="1">
    <location>
        <begin position="94"/>
        <end position="113"/>
    </location>
</feature>
<keyword evidence="1" id="KW-1133">Transmembrane helix</keyword>
<proteinExistence type="predicted"/>
<name>A0A9D1MW19_9BACT</name>